<dbReference type="InterPro" id="IPR014002">
    <property type="entry name" value="Agenet_dom_plant"/>
</dbReference>
<dbReference type="EMBL" id="QZWG01000005">
    <property type="protein sequence ID" value="RZC11196.1"/>
    <property type="molecule type" value="Genomic_DNA"/>
</dbReference>
<feature type="region of interest" description="Disordered" evidence="1">
    <location>
        <begin position="2042"/>
        <end position="2208"/>
    </location>
</feature>
<dbReference type="SMART" id="SM00743">
    <property type="entry name" value="Agenet"/>
    <property type="match status" value="2"/>
</dbReference>
<dbReference type="InterPro" id="IPR055274">
    <property type="entry name" value="SWO1"/>
</dbReference>
<feature type="compositionally biased region" description="Basic residues" evidence="1">
    <location>
        <begin position="944"/>
        <end position="953"/>
    </location>
</feature>
<name>A0A445KKG1_GLYSO</name>
<evidence type="ECO:0000259" key="2">
    <source>
        <dbReference type="SMART" id="SM00743"/>
    </source>
</evidence>
<dbReference type="Proteomes" id="UP000289340">
    <property type="component" value="Chromosome 5"/>
</dbReference>
<feature type="compositionally biased region" description="Polar residues" evidence="1">
    <location>
        <begin position="2090"/>
        <end position="2100"/>
    </location>
</feature>
<feature type="compositionally biased region" description="Basic and acidic residues" evidence="1">
    <location>
        <begin position="2101"/>
        <end position="2111"/>
    </location>
</feature>
<dbReference type="Gramene" id="XM_028375977.1">
    <property type="protein sequence ID" value="XP_028231778.1"/>
    <property type="gene ID" value="LOC114412174"/>
</dbReference>
<dbReference type="EMBL" id="QZWG01000005">
    <property type="protein sequence ID" value="RZC11198.1"/>
    <property type="molecule type" value="Genomic_DNA"/>
</dbReference>
<proteinExistence type="predicted"/>
<reference evidence="3 4" key="1">
    <citation type="submission" date="2018-09" db="EMBL/GenBank/DDBJ databases">
        <title>A high-quality reference genome of wild soybean provides a powerful tool to mine soybean genomes.</title>
        <authorList>
            <person name="Xie M."/>
            <person name="Chung C.Y.L."/>
            <person name="Li M.-W."/>
            <person name="Wong F.-L."/>
            <person name="Chan T.-F."/>
            <person name="Lam H.-M."/>
        </authorList>
    </citation>
    <scope>NUCLEOTIDE SEQUENCE [LARGE SCALE GENOMIC DNA]</scope>
    <source>
        <strain evidence="4">cv. W05</strain>
        <tissue evidence="3">Hypocotyl of etiolated seedlings</tissue>
    </source>
</reference>
<feature type="compositionally biased region" description="Basic and acidic residues" evidence="1">
    <location>
        <begin position="1917"/>
        <end position="1926"/>
    </location>
</feature>
<feature type="region of interest" description="Disordered" evidence="1">
    <location>
        <begin position="1151"/>
        <end position="1171"/>
    </location>
</feature>
<feature type="region of interest" description="Disordered" evidence="1">
    <location>
        <begin position="815"/>
        <end position="1050"/>
    </location>
</feature>
<feature type="compositionally biased region" description="Polar residues" evidence="1">
    <location>
        <begin position="1162"/>
        <end position="1171"/>
    </location>
</feature>
<dbReference type="EMBL" id="QZWG01000005">
    <property type="protein sequence ID" value="RZC11197.1"/>
    <property type="molecule type" value="Genomic_DNA"/>
</dbReference>
<dbReference type="Gramene" id="XM_028375975.1">
    <property type="protein sequence ID" value="XP_028231776.1"/>
    <property type="gene ID" value="LOC114412174"/>
</dbReference>
<feature type="compositionally biased region" description="Polar residues" evidence="1">
    <location>
        <begin position="850"/>
        <end position="872"/>
    </location>
</feature>
<feature type="compositionally biased region" description="Basic and acidic residues" evidence="1">
    <location>
        <begin position="1652"/>
        <end position="1661"/>
    </location>
</feature>
<evidence type="ECO:0000313" key="4">
    <source>
        <dbReference type="Proteomes" id="UP000289340"/>
    </source>
</evidence>
<feature type="compositionally biased region" description="Polar residues" evidence="1">
    <location>
        <begin position="2143"/>
        <end position="2161"/>
    </location>
</feature>
<feature type="region of interest" description="Disordered" evidence="1">
    <location>
        <begin position="1911"/>
        <end position="1935"/>
    </location>
</feature>
<comment type="caution">
    <text evidence="3">The sequence shown here is derived from an EMBL/GenBank/DDBJ whole genome shotgun (WGS) entry which is preliminary data.</text>
</comment>
<keyword evidence="4" id="KW-1185">Reference proteome</keyword>
<dbReference type="Gramene" id="XM_028375973.1">
    <property type="protein sequence ID" value="XP_028231774.1"/>
    <property type="gene ID" value="LOC114412174"/>
</dbReference>
<feature type="region of interest" description="Disordered" evidence="1">
    <location>
        <begin position="1"/>
        <end position="21"/>
    </location>
</feature>
<feature type="region of interest" description="Disordered" evidence="1">
    <location>
        <begin position="1652"/>
        <end position="1688"/>
    </location>
</feature>
<feature type="compositionally biased region" description="Basic and acidic residues" evidence="1">
    <location>
        <begin position="931"/>
        <end position="940"/>
    </location>
</feature>
<feature type="compositionally biased region" description="Polar residues" evidence="1">
    <location>
        <begin position="2112"/>
        <end position="2121"/>
    </location>
</feature>
<feature type="compositionally biased region" description="Basic and acidic residues" evidence="1">
    <location>
        <begin position="2055"/>
        <end position="2065"/>
    </location>
</feature>
<feature type="compositionally biased region" description="Basic residues" evidence="1">
    <location>
        <begin position="2230"/>
        <end position="2242"/>
    </location>
</feature>
<feature type="domain" description="Agenet" evidence="2">
    <location>
        <begin position="1845"/>
        <end position="1902"/>
    </location>
</feature>
<dbReference type="InterPro" id="IPR008395">
    <property type="entry name" value="Agenet-like_dom"/>
</dbReference>
<feature type="compositionally biased region" description="Polar residues" evidence="1">
    <location>
        <begin position="1037"/>
        <end position="1050"/>
    </location>
</feature>
<dbReference type="Gramene" id="XM_028375976.1">
    <property type="protein sequence ID" value="XP_028231777.1"/>
    <property type="gene ID" value="LOC114412174"/>
</dbReference>
<evidence type="ECO:0000313" key="3">
    <source>
        <dbReference type="EMBL" id="RZC11197.1"/>
    </source>
</evidence>
<feature type="domain" description="Agenet" evidence="2">
    <location>
        <begin position="1754"/>
        <end position="1820"/>
    </location>
</feature>
<dbReference type="PANTHER" id="PTHR48429">
    <property type="entry name" value="AGENET DOMAIN-CONTAINING PROTEIN"/>
    <property type="match status" value="1"/>
</dbReference>
<feature type="compositionally biased region" description="Basic and acidic residues" evidence="1">
    <location>
        <begin position="904"/>
        <end position="919"/>
    </location>
</feature>
<gene>
    <name evidence="3" type="ORF">D0Y65_011422</name>
</gene>
<dbReference type="PANTHER" id="PTHR48429:SF1">
    <property type="entry name" value="AGENET DOMAIN-CONTAINING PROTEIN"/>
    <property type="match status" value="1"/>
</dbReference>
<organism evidence="3 4">
    <name type="scientific">Glycine soja</name>
    <name type="common">Wild soybean</name>
    <dbReference type="NCBI Taxonomy" id="3848"/>
    <lineage>
        <taxon>Eukaryota</taxon>
        <taxon>Viridiplantae</taxon>
        <taxon>Streptophyta</taxon>
        <taxon>Embryophyta</taxon>
        <taxon>Tracheophyta</taxon>
        <taxon>Spermatophyta</taxon>
        <taxon>Magnoliopsida</taxon>
        <taxon>eudicotyledons</taxon>
        <taxon>Gunneridae</taxon>
        <taxon>Pentapetalae</taxon>
        <taxon>rosids</taxon>
        <taxon>fabids</taxon>
        <taxon>Fabales</taxon>
        <taxon>Fabaceae</taxon>
        <taxon>Papilionoideae</taxon>
        <taxon>50 kb inversion clade</taxon>
        <taxon>NPAAA clade</taxon>
        <taxon>indigoferoid/millettioid clade</taxon>
        <taxon>Phaseoleae</taxon>
        <taxon>Glycine</taxon>
        <taxon>Glycine subgen. Soja</taxon>
    </lineage>
</organism>
<accession>A0A445KKG1</accession>
<evidence type="ECO:0000256" key="1">
    <source>
        <dbReference type="SAM" id="MobiDB-lite"/>
    </source>
</evidence>
<dbReference type="CDD" id="cd20405">
    <property type="entry name" value="Tudor_Agenet_AtDUF_rpt1_3"/>
    <property type="match status" value="1"/>
</dbReference>
<dbReference type="Pfam" id="PF05641">
    <property type="entry name" value="Agenet"/>
    <property type="match status" value="1"/>
</dbReference>
<protein>
    <recommendedName>
        <fullName evidence="2">Agenet domain-containing protein</fullName>
    </recommendedName>
</protein>
<sequence length="2242" mass="239475">MDYDDNDFQSQNLHLPGEGSTKFPPALRPYALPKFDFDESLQGHLRFDDSLVETEVYLGIGSNEDNQWIDAYSRGSSGIEFGTTAAESCSISRHNNVWSEATSSESVEMLLKSVGQEEFIPRETVIQESDACDELVCLAKQMEPDPKPDGRNEFKNNITDLQPTGFIDENLAGLKDEEREQSLAGVSQGVLSIDGSLSNLQPHDMLGNIDLPMARGILFTDDKSNDTNQGKVETVADGSLEEKTQEDSAASGGKTNITVTSVHNFTSCDVLNIQNVQNHVVGMGSEEQSSLQIQTNEQDLDSSVINKDSNVDTRTLDVNAVGGEAHHSDKPLCSFPKEEALESGNAVEGLETCGSSLEGSLSMVSDGISDLQNTERCNEDACFRDLSQGNAKEDTIVDNQSAVDTSGSPMVAIKDDSSSEGHIVGVSKSECITSPNFQQNVGTIEKTYAESSASMEKQLLNIGNQMDTEVLLSNSEASMFAVGDKNTSTVNKRNNDNKAGSFSSLGAVASTKSCILGEATQVCENSEPDKQGDRENFCQDVSAIDQENEIATFDSSLLHCDVDQSHLVDTGVSSSSVSAGNMETKLTTSTVSVDVEPVNNSASQYILENISSTSCEIVDVCVLSPSRIVSTHEVTDHCEVQGVTPVGSASIDEKEKAEAKIANEATIVNEASCEAKLANEASSEAKIVNEANCEAKIENEAGPEAKVVNEASSEAKIANEASTALLVGSSEQETAPCPETEIHFSDTSGQLLCKTVSSCVLTASEKMGKPQETLSDRVDQECSKEVGVAAVLCASTEKQGDKVAVSFTKDDKEAIQENHDKPSAKVSGDDLSANEGSNSLPDSCTKLHETGSSPANQSDNTCGVNVTFGSQPETEKDVNQVKASANRNPPVSECINKDALNTSTDRDPKGNDASKDEKSSAPVVNLVPNLSKKDVSEKTTKRSNLGKRQRAAAKKAPMVVEEPPLPSALGTPKTKVPGNISLGSRQISDGVIAHSVSQGTPERKTRRASNKTAGKETSRKGNKGKTPGRQSERGDRSTSVSVSPSPGFQVQSNEMQQFGHFDCISTKPFAILSASTSSLPDLNSSASPPVLFQQPFMDMQQVQLRAQIFVYGALIQGTVPDEAYMISAFGGPDGGRSIWQNAWSSCMEKQHGKKSHPMNLETPLQSRSGPRTTDVAVKQNALQGKGISSPLSLASSKATPTIANPLMPLSSPLWSLPTPSCDSLQSSAFARGSVVDYSQALTSSHPYQTPPLRNFLGHNTSWLSQATLCGAWTPTSAPDNNSSHLSASPLTDTIRLSSVKGYPVPPSSGIKNAPPGLPASSAGLQNVFIATAPPLDTSNVTVLNAQHSSDSKPKKRKKVMVSEDLGQKAMHLHSPLVLTPVVSSHISTAVATSTPVGSVPITTVEKSVLSVPPLSLADHLKSEWNVEKRILSDKSLTKIKEARVNAEEASALSAAAVNHSLEIWKQLDKQKNSGLVSDIEAKLASVAVAVAAAAAVAKAAAAAANVASNAALHAKLMADEALVSSDYESSCQISHSEGMTNLGKVTPASILKGTIGTNSSSSIIGAAKEVARRRVEAASAARKRAENMDAIVRAAELAAEAVSQAGKIVTMGDPLTLNELVEAGPEGCWNAAQESSQQVDLLKDVTSDRVNVDNVGDRPETSHICNTDNSSDEMRKKTAASEKSPFHTVHSEISQDHKKCIGGFSPIINQKSSKGPKGRKVSDLVNTIDVLPNSETEIQATSTAGNKPENLEDNNIKEGSIVEVFKDGEGFTAAWYTASILNLKDGKAYVCYVVLLDDEGAGPLKEWISLEGGEVKSPRIRTPHYLPGLHNEGTRKRQRAAMVDYTWSVGDRVDACSEESWQEGVITDQNKKDKTLTVHFPVSGKTKLVRAWHLRPSRFWKDGKWIEYPKVGTGDSSTHEGDTPHEKRPKLGSPAVEVKGKDRIPKGTNAVESANPGKLRLLDLTENDRVFNIGKYSKNENKSDAHRMVRTGLQKEGSRVIFGVPKPGKKRKFMEVSKHYVADGTSKINDGTDSVKLSNFLIPQGTGSRGWKNSSKNDTKEKLGADSRPTFKSGKSQSVLGRVVPPKENPLSNSRTNDLTSHAERIKDSSSHFKNVSQSENQVERALYSGSTGAGAGPILHSSLVSSTDSHPAKKTSTSRASKGKLAPAGGGRLGKIDEEKAFSGNPLKSTSENTEPRRSIRRIQPTSRLLEGLQSSLIISKIPSASHEKGHKNQNRKTSRG</sequence>
<dbReference type="SMR" id="A0A445KKG1"/>
<feature type="region of interest" description="Disordered" evidence="1">
    <location>
        <begin position="2220"/>
        <end position="2242"/>
    </location>
</feature>